<protein>
    <recommendedName>
        <fullName evidence="2">D-aminoacyl-tRNA deacylase</fullName>
        <shortName evidence="2">DTD</shortName>
        <ecNumber evidence="2">3.1.1.96</ecNumber>
    </recommendedName>
    <alternativeName>
        <fullName evidence="2">Gly-tRNA(Ala) deacylase</fullName>
        <ecNumber evidence="2">3.1.1.-</ecNumber>
    </alternativeName>
</protein>
<dbReference type="EC" id="3.1.1.96" evidence="2"/>
<dbReference type="PANTHER" id="PTHR10472">
    <property type="entry name" value="D-TYROSYL-TRNA TYR DEACYLASE"/>
    <property type="match status" value="1"/>
</dbReference>
<dbReference type="Pfam" id="PF02580">
    <property type="entry name" value="Tyr_Deacylase"/>
    <property type="match status" value="1"/>
</dbReference>
<evidence type="ECO:0000313" key="4">
    <source>
        <dbReference type="Proteomes" id="UP000243406"/>
    </source>
</evidence>
<dbReference type="GO" id="GO:0000049">
    <property type="term" value="F:tRNA binding"/>
    <property type="evidence" value="ECO:0007669"/>
    <property type="project" value="UniProtKB-UniRule"/>
</dbReference>
<name>A0A1T5CL83_9FIRM</name>
<dbReference type="GO" id="GO:0005737">
    <property type="term" value="C:cytoplasm"/>
    <property type="evidence" value="ECO:0007669"/>
    <property type="project" value="UniProtKB-SubCell"/>
</dbReference>
<comment type="function">
    <text evidence="2">An aminoacyl-tRNA editing enzyme that deacylates mischarged D-aminoacyl-tRNAs. Also deacylates mischarged glycyl-tRNA(Ala), protecting cells against glycine mischarging by AlaRS. Acts via tRNA-based rather than protein-based catalysis; rejects L-amino acids rather than detecting D-amino acids in the active site. By recycling D-aminoacyl-tRNA to D-amino acids and free tRNA molecules, this enzyme counteracts the toxicity associated with the formation of D-aminoacyl-tRNA entities in vivo and helps enforce protein L-homochirality.</text>
</comment>
<dbReference type="GO" id="GO:0051500">
    <property type="term" value="F:D-tyrosyl-tRNA(Tyr) deacylase activity"/>
    <property type="evidence" value="ECO:0007669"/>
    <property type="project" value="TreeGrafter"/>
</dbReference>
<proteinExistence type="inferred from homology"/>
<evidence type="ECO:0000256" key="2">
    <source>
        <dbReference type="HAMAP-Rule" id="MF_00518"/>
    </source>
</evidence>
<dbReference type="AlphaFoldDB" id="A0A1T5CL83"/>
<organism evidence="3 4">
    <name type="scientific">Acetoanaerobium noterae</name>
    <dbReference type="NCBI Taxonomy" id="745369"/>
    <lineage>
        <taxon>Bacteria</taxon>
        <taxon>Bacillati</taxon>
        <taxon>Bacillota</taxon>
        <taxon>Clostridia</taxon>
        <taxon>Peptostreptococcales</taxon>
        <taxon>Filifactoraceae</taxon>
        <taxon>Acetoanaerobium</taxon>
    </lineage>
</organism>
<dbReference type="NCBIfam" id="TIGR00256">
    <property type="entry name" value="D-aminoacyl-tRNA deacylase"/>
    <property type="match status" value="1"/>
</dbReference>
<keyword evidence="2" id="KW-0694">RNA-binding</keyword>
<dbReference type="EC" id="3.1.1.-" evidence="2"/>
<dbReference type="EMBL" id="FUYN01000005">
    <property type="protein sequence ID" value="SKB60199.1"/>
    <property type="molecule type" value="Genomic_DNA"/>
</dbReference>
<dbReference type="HAMAP" id="MF_00518">
    <property type="entry name" value="Deacylase_Dtd"/>
    <property type="match status" value="1"/>
</dbReference>
<accession>A0A1T5CL83</accession>
<dbReference type="SUPFAM" id="SSF69500">
    <property type="entry name" value="DTD-like"/>
    <property type="match status" value="1"/>
</dbReference>
<comment type="subcellular location">
    <subcellularLocation>
        <location evidence="2">Cytoplasm</location>
    </subcellularLocation>
</comment>
<sequence length="154" mass="17177">MRAVVQRVKKASVKIQNTSDGDYINGEIDKGLLVFLGITHEDNDKDLDYIADKISGLRIFEDEQGKMNLSIDDIKGEILLISQFTLYGDCRKGRRPGFTDAARPEIAIPLYEKMIETLKLKGIKVEVGIFGADMLVDIQNDGPVTILLDSSKLF</sequence>
<feature type="short sequence motif" description="Gly-cisPro motif, important for rejection of L-amino acids" evidence="2">
    <location>
        <begin position="142"/>
        <end position="143"/>
    </location>
</feature>
<reference evidence="4" key="1">
    <citation type="submission" date="2017-02" db="EMBL/GenBank/DDBJ databases">
        <authorList>
            <person name="Varghese N."/>
            <person name="Submissions S."/>
        </authorList>
    </citation>
    <scope>NUCLEOTIDE SEQUENCE [LARGE SCALE GENOMIC DNA]</scope>
    <source>
        <strain evidence="4">ATCC 35199</strain>
    </source>
</reference>
<keyword evidence="2" id="KW-0963">Cytoplasm</keyword>
<comment type="subunit">
    <text evidence="2">Homodimer.</text>
</comment>
<keyword evidence="2" id="KW-0820">tRNA-binding</keyword>
<keyword evidence="4" id="KW-1185">Reference proteome</keyword>
<dbReference type="OrthoDB" id="9801395at2"/>
<evidence type="ECO:0000256" key="1">
    <source>
        <dbReference type="ARBA" id="ARBA00009673"/>
    </source>
</evidence>
<gene>
    <name evidence="2" type="primary">dtd</name>
    <name evidence="3" type="ORF">SAMN02745120_2258</name>
</gene>
<dbReference type="GO" id="GO:0106026">
    <property type="term" value="F:Gly-tRNA(Ala) deacylase activity"/>
    <property type="evidence" value="ECO:0007669"/>
    <property type="project" value="UniProtKB-UniRule"/>
</dbReference>
<dbReference type="RefSeq" id="WP_079590060.1">
    <property type="nucleotide sequence ID" value="NZ_CP154629.1"/>
</dbReference>
<dbReference type="InterPro" id="IPR003732">
    <property type="entry name" value="Daa-tRNA_deacyls_DTD"/>
</dbReference>
<comment type="catalytic activity">
    <reaction evidence="2">
        <text>a D-aminoacyl-tRNA + H2O = a tRNA + a D-alpha-amino acid + H(+)</text>
        <dbReference type="Rhea" id="RHEA:13953"/>
        <dbReference type="Rhea" id="RHEA-COMP:10123"/>
        <dbReference type="Rhea" id="RHEA-COMP:10124"/>
        <dbReference type="ChEBI" id="CHEBI:15377"/>
        <dbReference type="ChEBI" id="CHEBI:15378"/>
        <dbReference type="ChEBI" id="CHEBI:59871"/>
        <dbReference type="ChEBI" id="CHEBI:78442"/>
        <dbReference type="ChEBI" id="CHEBI:79333"/>
        <dbReference type="EC" id="3.1.1.96"/>
    </reaction>
</comment>
<dbReference type="CDD" id="cd00563">
    <property type="entry name" value="Dtyr_deacylase"/>
    <property type="match status" value="1"/>
</dbReference>
<dbReference type="GO" id="GO:0043908">
    <property type="term" value="F:Ser(Gly)-tRNA(Ala) hydrolase activity"/>
    <property type="evidence" value="ECO:0007669"/>
    <property type="project" value="UniProtKB-UniRule"/>
</dbReference>
<dbReference type="GO" id="GO:0019478">
    <property type="term" value="P:D-amino acid catabolic process"/>
    <property type="evidence" value="ECO:0007669"/>
    <property type="project" value="UniProtKB-UniRule"/>
</dbReference>
<comment type="similarity">
    <text evidence="1 2">Belongs to the DTD family.</text>
</comment>
<dbReference type="InterPro" id="IPR023509">
    <property type="entry name" value="DTD-like_sf"/>
</dbReference>
<dbReference type="FunFam" id="3.50.80.10:FF:000001">
    <property type="entry name" value="D-aminoacyl-tRNA deacylase"/>
    <property type="match status" value="1"/>
</dbReference>
<comment type="domain">
    <text evidence="2">A Gly-cisPro motif from one monomer fits into the active site of the other monomer to allow specific chiral rejection of L-amino acids.</text>
</comment>
<dbReference type="PANTHER" id="PTHR10472:SF5">
    <property type="entry name" value="D-AMINOACYL-TRNA DEACYLASE 1"/>
    <property type="match status" value="1"/>
</dbReference>
<evidence type="ECO:0000313" key="3">
    <source>
        <dbReference type="EMBL" id="SKB60199.1"/>
    </source>
</evidence>
<keyword evidence="2" id="KW-0378">Hydrolase</keyword>
<comment type="catalytic activity">
    <reaction evidence="2">
        <text>glycyl-tRNA(Ala) + H2O = tRNA(Ala) + glycine + H(+)</text>
        <dbReference type="Rhea" id="RHEA:53744"/>
        <dbReference type="Rhea" id="RHEA-COMP:9657"/>
        <dbReference type="Rhea" id="RHEA-COMP:13640"/>
        <dbReference type="ChEBI" id="CHEBI:15377"/>
        <dbReference type="ChEBI" id="CHEBI:15378"/>
        <dbReference type="ChEBI" id="CHEBI:57305"/>
        <dbReference type="ChEBI" id="CHEBI:78442"/>
        <dbReference type="ChEBI" id="CHEBI:78522"/>
    </reaction>
</comment>
<dbReference type="Proteomes" id="UP000243406">
    <property type="component" value="Unassembled WGS sequence"/>
</dbReference>
<dbReference type="Gene3D" id="3.50.80.10">
    <property type="entry name" value="D-tyrosyl-tRNA(Tyr) deacylase"/>
    <property type="match status" value="1"/>
</dbReference>